<reference evidence="3" key="1">
    <citation type="submission" date="2021-04" db="EMBL/GenBank/DDBJ databases">
        <authorList>
            <person name="Tunstrom K."/>
        </authorList>
    </citation>
    <scope>NUCLEOTIDE SEQUENCE</scope>
</reference>
<evidence type="ECO:0000313" key="3">
    <source>
        <dbReference type="EMBL" id="CAG5005734.1"/>
    </source>
</evidence>
<dbReference type="EMBL" id="CAJQZP010000978">
    <property type="protein sequence ID" value="CAG5005734.1"/>
    <property type="molecule type" value="Genomic_DNA"/>
</dbReference>
<gene>
    <name evidence="3" type="ORF">PAPOLLO_LOCUS14622</name>
</gene>
<sequence>MRRLQVKNTLWEGGVRGAAVLWSPLLANKPRVATQKVHISDWLPTFLYAAGGNISELENIDGVNQWEALSEDLVSDRKSIVHNIDDIYGSASITLEEWKLHKGTNYNGAWDYWYGPSGREGSYNVDLVRTSYAGRAIDKLGLIPSTDKILSLREESTIKCNASIVPIACKPLLAPCLFNIEEDPCETRNLADLEPNVLAQMLDELERANRTAVAPNNKEGDPRGDPKYWGRVYTNFGDYDVPYNSADCT</sequence>
<evidence type="ECO:0000256" key="2">
    <source>
        <dbReference type="ARBA" id="ARBA00023180"/>
    </source>
</evidence>
<proteinExistence type="predicted"/>
<dbReference type="AlphaFoldDB" id="A0A8S3X6Z0"/>
<dbReference type="InterPro" id="IPR047115">
    <property type="entry name" value="ARSB"/>
</dbReference>
<keyword evidence="1" id="KW-0479">Metal-binding</keyword>
<dbReference type="GO" id="GO:0046872">
    <property type="term" value="F:metal ion binding"/>
    <property type="evidence" value="ECO:0007669"/>
    <property type="project" value="UniProtKB-KW"/>
</dbReference>
<comment type="caution">
    <text evidence="3">The sequence shown here is derived from an EMBL/GenBank/DDBJ whole genome shotgun (WGS) entry which is preliminary data.</text>
</comment>
<dbReference type="PANTHER" id="PTHR10342">
    <property type="entry name" value="ARYLSULFATASE"/>
    <property type="match status" value="1"/>
</dbReference>
<dbReference type="PANTHER" id="PTHR10342:SF273">
    <property type="entry name" value="RE14504P"/>
    <property type="match status" value="1"/>
</dbReference>
<evidence type="ECO:0000256" key="1">
    <source>
        <dbReference type="ARBA" id="ARBA00022723"/>
    </source>
</evidence>
<protein>
    <submittedName>
        <fullName evidence="3">(apollo) hypothetical protein</fullName>
    </submittedName>
</protein>
<organism evidence="3 4">
    <name type="scientific">Parnassius apollo</name>
    <name type="common">Apollo butterfly</name>
    <name type="synonym">Papilio apollo</name>
    <dbReference type="NCBI Taxonomy" id="110799"/>
    <lineage>
        <taxon>Eukaryota</taxon>
        <taxon>Metazoa</taxon>
        <taxon>Ecdysozoa</taxon>
        <taxon>Arthropoda</taxon>
        <taxon>Hexapoda</taxon>
        <taxon>Insecta</taxon>
        <taxon>Pterygota</taxon>
        <taxon>Neoptera</taxon>
        <taxon>Endopterygota</taxon>
        <taxon>Lepidoptera</taxon>
        <taxon>Glossata</taxon>
        <taxon>Ditrysia</taxon>
        <taxon>Papilionoidea</taxon>
        <taxon>Papilionidae</taxon>
        <taxon>Parnassiinae</taxon>
        <taxon>Parnassini</taxon>
        <taxon>Parnassius</taxon>
        <taxon>Parnassius</taxon>
    </lineage>
</organism>
<dbReference type="GO" id="GO:0008484">
    <property type="term" value="F:sulfuric ester hydrolase activity"/>
    <property type="evidence" value="ECO:0007669"/>
    <property type="project" value="InterPro"/>
</dbReference>
<dbReference type="OrthoDB" id="103349at2759"/>
<name>A0A8S3X6Z0_PARAO</name>
<accession>A0A8S3X6Z0</accession>
<evidence type="ECO:0000313" key="4">
    <source>
        <dbReference type="Proteomes" id="UP000691718"/>
    </source>
</evidence>
<dbReference type="Proteomes" id="UP000691718">
    <property type="component" value="Unassembled WGS sequence"/>
</dbReference>
<keyword evidence="4" id="KW-1185">Reference proteome</keyword>
<keyword evidence="2" id="KW-0325">Glycoprotein</keyword>